<dbReference type="GO" id="GO:0006508">
    <property type="term" value="P:proteolysis"/>
    <property type="evidence" value="ECO:0007669"/>
    <property type="project" value="UniProtKB-KW"/>
</dbReference>
<evidence type="ECO:0000256" key="2">
    <source>
        <dbReference type="ARBA" id="ARBA00022670"/>
    </source>
</evidence>
<dbReference type="Gene3D" id="3.40.395.10">
    <property type="entry name" value="Adenoviral Proteinase, Chain A"/>
    <property type="match status" value="1"/>
</dbReference>
<dbReference type="InterPro" id="IPR003653">
    <property type="entry name" value="Peptidase_C48_C"/>
</dbReference>
<evidence type="ECO:0000256" key="4">
    <source>
        <dbReference type="ARBA" id="ARBA00022807"/>
    </source>
</evidence>
<dbReference type="PROSITE" id="PS50600">
    <property type="entry name" value="ULP_PROTEASE"/>
    <property type="match status" value="1"/>
</dbReference>
<accession>A0A0H5C298</accession>
<feature type="region of interest" description="Disordered" evidence="5">
    <location>
        <begin position="24"/>
        <end position="51"/>
    </location>
</feature>
<dbReference type="SUPFAM" id="SSF54001">
    <property type="entry name" value="Cysteine proteinases"/>
    <property type="match status" value="1"/>
</dbReference>
<organism evidence="7 8">
    <name type="scientific">Cyberlindnera jadinii (strain ATCC 18201 / CBS 1600 / BCRC 20928 / JCM 3617 / NBRC 0987 / NRRL Y-1542)</name>
    <name type="common">Torula yeast</name>
    <name type="synonym">Candida utilis</name>
    <dbReference type="NCBI Taxonomy" id="983966"/>
    <lineage>
        <taxon>Eukaryota</taxon>
        <taxon>Fungi</taxon>
        <taxon>Dikarya</taxon>
        <taxon>Ascomycota</taxon>
        <taxon>Saccharomycotina</taxon>
        <taxon>Saccharomycetes</taxon>
        <taxon>Phaffomycetales</taxon>
        <taxon>Phaffomycetaceae</taxon>
        <taxon>Cyberlindnera</taxon>
    </lineage>
</organism>
<sequence length="390" mass="44750">MLRVVYNEYKGYCIAKNGCFDESENNDEVTTDGFDQFDWSEHQDEKTPKSYYDSYTVEADDAENESMYADESDVALNHQRDGGFSMRNVESEEVKNKLPPKSKALSKHQRKLERKREKKAQKGIKGSKKDKNTHYSFDNVASDAKSVKVLNNLYAEIISVSGKKRLDDKILQFFDVSIYGEDLVNLRDDEWFNDNDISFVYEYLERYQLSKYDKLVSSAIQLVRPSMVYLLAQTPEPQQLRGVIPPLEKGKFLFLPVNDNDDVEAVCAGSHWSLVVISMLDKVAMVYDSMEQANEREARDVITKVEDYLNDGTKFHVRLMSTPQQLNGSDCGVIVSQITAYLTSKLLQLDYLQEHYVDMSLDKVHLSSIDGRIFIMGTLLNVLKHKLNKA</sequence>
<dbReference type="GO" id="GO:0019784">
    <property type="term" value="F:deNEDDylase activity"/>
    <property type="evidence" value="ECO:0007669"/>
    <property type="project" value="InterPro"/>
</dbReference>
<feature type="region of interest" description="Disordered" evidence="5">
    <location>
        <begin position="87"/>
        <end position="131"/>
    </location>
</feature>
<feature type="compositionally biased region" description="Basic residues" evidence="5">
    <location>
        <begin position="98"/>
        <end position="126"/>
    </location>
</feature>
<evidence type="ECO:0000313" key="8">
    <source>
        <dbReference type="Proteomes" id="UP000038830"/>
    </source>
</evidence>
<feature type="domain" description="Ubiquitin-like protease family profile" evidence="6">
    <location>
        <begin position="176"/>
        <end position="342"/>
    </location>
</feature>
<keyword evidence="2" id="KW-0645">Protease</keyword>
<dbReference type="AlphaFoldDB" id="A0A0H5C298"/>
<dbReference type="EMBL" id="CDQK01000002">
    <property type="protein sequence ID" value="CEP21692.1"/>
    <property type="molecule type" value="Genomic_DNA"/>
</dbReference>
<reference evidence="8" key="1">
    <citation type="journal article" date="2015" name="J. Biotechnol.">
        <title>The structure of the Cyberlindnera jadinii genome and its relation to Candida utilis analyzed by the occurrence of single nucleotide polymorphisms.</title>
        <authorList>
            <person name="Rupp O."/>
            <person name="Brinkrolf K."/>
            <person name="Buerth C."/>
            <person name="Kunigo M."/>
            <person name="Schneider J."/>
            <person name="Jaenicke S."/>
            <person name="Goesmann A."/>
            <person name="Puehler A."/>
            <person name="Jaeger K.-E."/>
            <person name="Ernst J.F."/>
        </authorList>
    </citation>
    <scope>NUCLEOTIDE SEQUENCE [LARGE SCALE GENOMIC DNA]</scope>
    <source>
        <strain evidence="8">ATCC 18201 / CBS 1600 / BCRC 20928 / JCM 3617 / NBRC 0987 / NRRL Y-1542</strain>
    </source>
</reference>
<evidence type="ECO:0000256" key="5">
    <source>
        <dbReference type="SAM" id="MobiDB-lite"/>
    </source>
</evidence>
<dbReference type="Proteomes" id="UP000038830">
    <property type="component" value="Unassembled WGS sequence"/>
</dbReference>
<keyword evidence="3" id="KW-0378">Hydrolase</keyword>
<proteinExistence type="inferred from homology"/>
<name>A0A0H5C298_CYBJN</name>
<feature type="compositionally biased region" description="Basic and acidic residues" evidence="5">
    <location>
        <begin position="39"/>
        <end position="48"/>
    </location>
</feature>
<dbReference type="InterPro" id="IPR038765">
    <property type="entry name" value="Papain-like_cys_pep_sf"/>
</dbReference>
<evidence type="ECO:0000256" key="3">
    <source>
        <dbReference type="ARBA" id="ARBA00022801"/>
    </source>
</evidence>
<evidence type="ECO:0000259" key="6">
    <source>
        <dbReference type="PROSITE" id="PS50600"/>
    </source>
</evidence>
<dbReference type="GO" id="GO:0000338">
    <property type="term" value="P:protein deneddylation"/>
    <property type="evidence" value="ECO:0007669"/>
    <property type="project" value="TreeGrafter"/>
</dbReference>
<evidence type="ECO:0000313" key="7">
    <source>
        <dbReference type="EMBL" id="CEP21692.1"/>
    </source>
</evidence>
<dbReference type="InterPro" id="IPR044613">
    <property type="entry name" value="Nep1/2-like"/>
</dbReference>
<keyword evidence="4" id="KW-0788">Thiol protease</keyword>
<gene>
    <name evidence="7" type="primary">ULP3</name>
    <name evidence="7" type="ORF">BN1211_1833</name>
</gene>
<dbReference type="PANTHER" id="PTHR46468">
    <property type="entry name" value="SENTRIN-SPECIFIC PROTEASE 8"/>
    <property type="match status" value="1"/>
</dbReference>
<evidence type="ECO:0000256" key="1">
    <source>
        <dbReference type="ARBA" id="ARBA00005234"/>
    </source>
</evidence>
<dbReference type="Pfam" id="PF02902">
    <property type="entry name" value="Peptidase_C48"/>
    <property type="match status" value="1"/>
</dbReference>
<protein>
    <submittedName>
        <fullName evidence="7">ULP3 protein</fullName>
    </submittedName>
</protein>
<dbReference type="PANTHER" id="PTHR46468:SF1">
    <property type="entry name" value="SENTRIN-SPECIFIC PROTEASE 8"/>
    <property type="match status" value="1"/>
</dbReference>
<comment type="similarity">
    <text evidence="1">Belongs to the peptidase C48 family.</text>
</comment>
<dbReference type="GO" id="GO:0008234">
    <property type="term" value="F:cysteine-type peptidase activity"/>
    <property type="evidence" value="ECO:0007669"/>
    <property type="project" value="UniProtKB-KW"/>
</dbReference>